<feature type="transmembrane region" description="Helical" evidence="6">
    <location>
        <begin position="341"/>
        <end position="360"/>
    </location>
</feature>
<feature type="transmembrane region" description="Helical" evidence="6">
    <location>
        <begin position="12"/>
        <end position="35"/>
    </location>
</feature>
<dbReference type="InterPro" id="IPR011701">
    <property type="entry name" value="MFS"/>
</dbReference>
<feature type="transmembrane region" description="Helical" evidence="6">
    <location>
        <begin position="47"/>
        <end position="66"/>
    </location>
</feature>
<name>A0ABP5KXZ3_9ACTN</name>
<feature type="transmembrane region" description="Helical" evidence="6">
    <location>
        <begin position="231"/>
        <end position="251"/>
    </location>
</feature>
<dbReference type="CDD" id="cd17321">
    <property type="entry name" value="MFS_MMR_MDR_like"/>
    <property type="match status" value="1"/>
</dbReference>
<feature type="transmembrane region" description="Helical" evidence="6">
    <location>
        <begin position="171"/>
        <end position="191"/>
    </location>
</feature>
<dbReference type="Proteomes" id="UP001501020">
    <property type="component" value="Unassembled WGS sequence"/>
</dbReference>
<evidence type="ECO:0000256" key="2">
    <source>
        <dbReference type="ARBA" id="ARBA00022692"/>
    </source>
</evidence>
<feature type="transmembrane region" description="Helical" evidence="6">
    <location>
        <begin position="281"/>
        <end position="301"/>
    </location>
</feature>
<gene>
    <name evidence="8" type="ORF">GCM10009727_35190</name>
</gene>
<feature type="domain" description="Major facilitator superfamily (MFS) profile" evidence="7">
    <location>
        <begin position="12"/>
        <end position="471"/>
    </location>
</feature>
<evidence type="ECO:0000313" key="9">
    <source>
        <dbReference type="Proteomes" id="UP001501020"/>
    </source>
</evidence>
<protein>
    <submittedName>
        <fullName evidence="8">MFS transporter</fullName>
    </submittedName>
</protein>
<evidence type="ECO:0000313" key="8">
    <source>
        <dbReference type="EMBL" id="GAA2139004.1"/>
    </source>
</evidence>
<evidence type="ECO:0000256" key="4">
    <source>
        <dbReference type="ARBA" id="ARBA00023136"/>
    </source>
</evidence>
<evidence type="ECO:0000256" key="5">
    <source>
        <dbReference type="SAM" id="MobiDB-lite"/>
    </source>
</evidence>
<comment type="subcellular location">
    <subcellularLocation>
        <location evidence="1">Cell membrane</location>
        <topology evidence="1">Multi-pass membrane protein</topology>
    </subcellularLocation>
</comment>
<feature type="region of interest" description="Disordered" evidence="5">
    <location>
        <begin position="467"/>
        <end position="504"/>
    </location>
</feature>
<dbReference type="PANTHER" id="PTHR42718:SF39">
    <property type="entry name" value="ACTINORHODIN TRANSPORTER-RELATED"/>
    <property type="match status" value="1"/>
</dbReference>
<feature type="transmembrane region" description="Helical" evidence="6">
    <location>
        <begin position="78"/>
        <end position="105"/>
    </location>
</feature>
<feature type="transmembrane region" description="Helical" evidence="6">
    <location>
        <begin position="137"/>
        <end position="159"/>
    </location>
</feature>
<dbReference type="SUPFAM" id="SSF103473">
    <property type="entry name" value="MFS general substrate transporter"/>
    <property type="match status" value="1"/>
</dbReference>
<dbReference type="InterPro" id="IPR020846">
    <property type="entry name" value="MFS_dom"/>
</dbReference>
<dbReference type="InterPro" id="IPR036259">
    <property type="entry name" value="MFS_trans_sf"/>
</dbReference>
<feature type="transmembrane region" description="Helical" evidence="6">
    <location>
        <begin position="111"/>
        <end position="130"/>
    </location>
</feature>
<dbReference type="EMBL" id="BAAAMR010000027">
    <property type="protein sequence ID" value="GAA2139004.1"/>
    <property type="molecule type" value="Genomic_DNA"/>
</dbReference>
<proteinExistence type="predicted"/>
<evidence type="ECO:0000256" key="1">
    <source>
        <dbReference type="ARBA" id="ARBA00004651"/>
    </source>
</evidence>
<sequence>MVTSPPTRHWPALAAVLPAAFMDTVDVSIVNTALVRIQRDLGASGDIGQWVVAAYALCFAITLVAGGRLGDLVGRRRMLLAGVGGFVAASALAGAAATPAMLIAARGAQGLFGGIMVPQAMSVITTRFPAGRRRATALSLTGLVLGVATVSGPLIGGLLVSADLGGLGWRAIFYVNVPVGLAAMAAGWRWIPPDGRAGARRPGRRDALGVVLLAAASLLLIGPLVEGRALGWPPWLVGALLLSAPALAVFARHERRRERRGEVVLVPAHLLRRRCFSTGTALTAVVMSGTTCLLLTLTWGLQGGLGWTPMHTALTTLALPLGIGCTSQLTNWHGHAAGRRFVGLGAAVMAAGLLALMAAVSTAEDATRSRDVMPWLFVTGVGMGMIIPLLPHISMREVPNGDAGAASGVFNSAGQLGAALGAAVAGLIFFAGGPHGPSAAMHAVAHTLGYNIAALVLVAGLARLLPPDDAAPRPPAGPVPTSHPGGRTEAGGHAAEGGTSRPAR</sequence>
<feature type="compositionally biased region" description="Low complexity" evidence="5">
    <location>
        <begin position="485"/>
        <end position="504"/>
    </location>
</feature>
<comment type="caution">
    <text evidence="8">The sequence shown here is derived from an EMBL/GenBank/DDBJ whole genome shotgun (WGS) entry which is preliminary data.</text>
</comment>
<dbReference type="PANTHER" id="PTHR42718">
    <property type="entry name" value="MAJOR FACILITATOR SUPERFAMILY MULTIDRUG TRANSPORTER MFSC"/>
    <property type="match status" value="1"/>
</dbReference>
<keyword evidence="9" id="KW-1185">Reference proteome</keyword>
<feature type="transmembrane region" description="Helical" evidence="6">
    <location>
        <begin position="207"/>
        <end position="225"/>
    </location>
</feature>
<evidence type="ECO:0000256" key="3">
    <source>
        <dbReference type="ARBA" id="ARBA00022989"/>
    </source>
</evidence>
<reference evidence="9" key="1">
    <citation type="journal article" date="2019" name="Int. J. Syst. Evol. Microbiol.">
        <title>The Global Catalogue of Microorganisms (GCM) 10K type strain sequencing project: providing services to taxonomists for standard genome sequencing and annotation.</title>
        <authorList>
            <consortium name="The Broad Institute Genomics Platform"/>
            <consortium name="The Broad Institute Genome Sequencing Center for Infectious Disease"/>
            <person name="Wu L."/>
            <person name="Ma J."/>
        </authorList>
    </citation>
    <scope>NUCLEOTIDE SEQUENCE [LARGE SCALE GENOMIC DNA]</scope>
    <source>
        <strain evidence="9">JCM 13850</strain>
    </source>
</reference>
<evidence type="ECO:0000259" key="7">
    <source>
        <dbReference type="PROSITE" id="PS50850"/>
    </source>
</evidence>
<evidence type="ECO:0000256" key="6">
    <source>
        <dbReference type="SAM" id="Phobius"/>
    </source>
</evidence>
<dbReference type="Pfam" id="PF07690">
    <property type="entry name" value="MFS_1"/>
    <property type="match status" value="1"/>
</dbReference>
<dbReference type="RefSeq" id="WP_344267790.1">
    <property type="nucleotide sequence ID" value="NZ_BAAAMR010000027.1"/>
</dbReference>
<accession>A0ABP5KXZ3</accession>
<organism evidence="8 9">
    <name type="scientific">Actinomadura napierensis</name>
    <dbReference type="NCBI Taxonomy" id="267854"/>
    <lineage>
        <taxon>Bacteria</taxon>
        <taxon>Bacillati</taxon>
        <taxon>Actinomycetota</taxon>
        <taxon>Actinomycetes</taxon>
        <taxon>Streptosporangiales</taxon>
        <taxon>Thermomonosporaceae</taxon>
        <taxon>Actinomadura</taxon>
    </lineage>
</organism>
<dbReference type="Gene3D" id="1.20.1250.20">
    <property type="entry name" value="MFS general substrate transporter like domains"/>
    <property type="match status" value="2"/>
</dbReference>
<feature type="transmembrane region" description="Helical" evidence="6">
    <location>
        <begin position="443"/>
        <end position="465"/>
    </location>
</feature>
<feature type="transmembrane region" description="Helical" evidence="6">
    <location>
        <begin position="372"/>
        <end position="393"/>
    </location>
</feature>
<keyword evidence="3 6" id="KW-1133">Transmembrane helix</keyword>
<keyword evidence="4 6" id="KW-0472">Membrane</keyword>
<keyword evidence="2 6" id="KW-0812">Transmembrane</keyword>
<dbReference type="PROSITE" id="PS50850">
    <property type="entry name" value="MFS"/>
    <property type="match status" value="1"/>
</dbReference>
<feature type="transmembrane region" description="Helical" evidence="6">
    <location>
        <begin position="413"/>
        <end position="431"/>
    </location>
</feature>